<keyword evidence="3" id="KW-0597">Phosphoprotein</keyword>
<dbReference type="SUPFAM" id="SSF55785">
    <property type="entry name" value="PYP-like sensor domain (PAS domain)"/>
    <property type="match status" value="1"/>
</dbReference>
<accession>A0A5C5W7S2</accession>
<dbReference type="EC" id="2.7.13.3" evidence="2"/>
<gene>
    <name evidence="8" type="ORF">KOR42_42920</name>
</gene>
<evidence type="ECO:0000313" key="9">
    <source>
        <dbReference type="Proteomes" id="UP000317243"/>
    </source>
</evidence>
<feature type="domain" description="PAS" evidence="6">
    <location>
        <begin position="31"/>
        <end position="84"/>
    </location>
</feature>
<sequence length="136" mass="15831">MPYSSFRDRSLNDVYFRAVANFTYDWESWHDPDGKLVWVNDAVKRMTGFTPSECLQMEDYPLPIVVDDDRSKVEEMLRAAVAGESRNDVEFRIRTAGGEVRWMAVSWQPMHADDGQDLGFRTSVRNITERQIFENS</sequence>
<dbReference type="CDD" id="cd00130">
    <property type="entry name" value="PAS"/>
    <property type="match status" value="1"/>
</dbReference>
<comment type="catalytic activity">
    <reaction evidence="1">
        <text>ATP + protein L-histidine = ADP + protein N-phospho-L-histidine.</text>
        <dbReference type="EC" id="2.7.13.3"/>
    </reaction>
</comment>
<evidence type="ECO:0000256" key="2">
    <source>
        <dbReference type="ARBA" id="ARBA00012438"/>
    </source>
</evidence>
<dbReference type="PANTHER" id="PTHR43304:SF1">
    <property type="entry name" value="PAC DOMAIN-CONTAINING PROTEIN"/>
    <property type="match status" value="1"/>
</dbReference>
<comment type="caution">
    <text evidence="8">The sequence shown here is derived from an EMBL/GenBank/DDBJ whole genome shotgun (WGS) entry which is preliminary data.</text>
</comment>
<dbReference type="InterPro" id="IPR013655">
    <property type="entry name" value="PAS_fold_3"/>
</dbReference>
<evidence type="ECO:0000259" key="7">
    <source>
        <dbReference type="PROSITE" id="PS50113"/>
    </source>
</evidence>
<dbReference type="InterPro" id="IPR000700">
    <property type="entry name" value="PAS-assoc_C"/>
</dbReference>
<dbReference type="PANTHER" id="PTHR43304">
    <property type="entry name" value="PHYTOCHROME-LIKE PROTEIN CPH1"/>
    <property type="match status" value="1"/>
</dbReference>
<dbReference type="Gene3D" id="3.30.450.20">
    <property type="entry name" value="PAS domain"/>
    <property type="match status" value="1"/>
</dbReference>
<evidence type="ECO:0000256" key="1">
    <source>
        <dbReference type="ARBA" id="ARBA00000085"/>
    </source>
</evidence>
<dbReference type="RefSeq" id="WP_231741028.1">
    <property type="nucleotide sequence ID" value="NZ_SIHI01000027.1"/>
</dbReference>
<dbReference type="GO" id="GO:0004673">
    <property type="term" value="F:protein histidine kinase activity"/>
    <property type="evidence" value="ECO:0007669"/>
    <property type="project" value="UniProtKB-EC"/>
</dbReference>
<dbReference type="Pfam" id="PF08447">
    <property type="entry name" value="PAS_3"/>
    <property type="match status" value="1"/>
</dbReference>
<dbReference type="SMART" id="SM00086">
    <property type="entry name" value="PAC"/>
    <property type="match status" value="1"/>
</dbReference>
<dbReference type="Proteomes" id="UP000317243">
    <property type="component" value="Unassembled WGS sequence"/>
</dbReference>
<protein>
    <recommendedName>
        <fullName evidence="2">histidine kinase</fullName>
        <ecNumber evidence="2">2.7.13.3</ecNumber>
    </recommendedName>
</protein>
<dbReference type="AlphaFoldDB" id="A0A5C5W7S2"/>
<dbReference type="PROSITE" id="PS50112">
    <property type="entry name" value="PAS"/>
    <property type="match status" value="1"/>
</dbReference>
<dbReference type="InterPro" id="IPR052162">
    <property type="entry name" value="Sensor_kinase/Photoreceptor"/>
</dbReference>
<keyword evidence="4" id="KW-0808">Transferase</keyword>
<keyword evidence="5" id="KW-0418">Kinase</keyword>
<reference evidence="8 9" key="1">
    <citation type="submission" date="2019-02" db="EMBL/GenBank/DDBJ databases">
        <title>Deep-cultivation of Planctomycetes and their phenomic and genomic characterization uncovers novel biology.</title>
        <authorList>
            <person name="Wiegand S."/>
            <person name="Jogler M."/>
            <person name="Boedeker C."/>
            <person name="Pinto D."/>
            <person name="Vollmers J."/>
            <person name="Rivas-Marin E."/>
            <person name="Kohn T."/>
            <person name="Peeters S.H."/>
            <person name="Heuer A."/>
            <person name="Rast P."/>
            <person name="Oberbeckmann S."/>
            <person name="Bunk B."/>
            <person name="Jeske O."/>
            <person name="Meyerdierks A."/>
            <person name="Storesund J.E."/>
            <person name="Kallscheuer N."/>
            <person name="Luecker S."/>
            <person name="Lage O.M."/>
            <person name="Pohl T."/>
            <person name="Merkel B.J."/>
            <person name="Hornburger P."/>
            <person name="Mueller R.-W."/>
            <person name="Bruemmer F."/>
            <person name="Labrenz M."/>
            <person name="Spormann A.M."/>
            <person name="Op Den Camp H."/>
            <person name="Overmann J."/>
            <person name="Amann R."/>
            <person name="Jetten M.S.M."/>
            <person name="Mascher T."/>
            <person name="Medema M.H."/>
            <person name="Devos D.P."/>
            <person name="Kaster A.-K."/>
            <person name="Ovreas L."/>
            <person name="Rohde M."/>
            <person name="Galperin M.Y."/>
            <person name="Jogler C."/>
        </authorList>
    </citation>
    <scope>NUCLEOTIDE SEQUENCE [LARGE SCALE GENOMIC DNA]</scope>
    <source>
        <strain evidence="8 9">KOR42</strain>
    </source>
</reference>
<evidence type="ECO:0000256" key="5">
    <source>
        <dbReference type="ARBA" id="ARBA00022777"/>
    </source>
</evidence>
<proteinExistence type="predicted"/>
<dbReference type="InterPro" id="IPR000014">
    <property type="entry name" value="PAS"/>
</dbReference>
<dbReference type="InterPro" id="IPR035965">
    <property type="entry name" value="PAS-like_dom_sf"/>
</dbReference>
<evidence type="ECO:0000313" key="8">
    <source>
        <dbReference type="EMBL" id="TWT46948.1"/>
    </source>
</evidence>
<keyword evidence="9" id="KW-1185">Reference proteome</keyword>
<name>A0A5C5W7S2_9PLAN</name>
<evidence type="ECO:0000256" key="4">
    <source>
        <dbReference type="ARBA" id="ARBA00022679"/>
    </source>
</evidence>
<dbReference type="NCBIfam" id="TIGR00229">
    <property type="entry name" value="sensory_box"/>
    <property type="match status" value="1"/>
</dbReference>
<evidence type="ECO:0000259" key="6">
    <source>
        <dbReference type="PROSITE" id="PS50112"/>
    </source>
</evidence>
<feature type="domain" description="PAC" evidence="7">
    <location>
        <begin position="87"/>
        <end position="136"/>
    </location>
</feature>
<dbReference type="PROSITE" id="PS50113">
    <property type="entry name" value="PAC"/>
    <property type="match status" value="1"/>
</dbReference>
<dbReference type="InterPro" id="IPR001610">
    <property type="entry name" value="PAC"/>
</dbReference>
<organism evidence="8 9">
    <name type="scientific">Thalassoglobus neptunius</name>
    <dbReference type="NCBI Taxonomy" id="1938619"/>
    <lineage>
        <taxon>Bacteria</taxon>
        <taxon>Pseudomonadati</taxon>
        <taxon>Planctomycetota</taxon>
        <taxon>Planctomycetia</taxon>
        <taxon>Planctomycetales</taxon>
        <taxon>Planctomycetaceae</taxon>
        <taxon>Thalassoglobus</taxon>
    </lineage>
</organism>
<dbReference type="EMBL" id="SIHI01000027">
    <property type="protein sequence ID" value="TWT46948.1"/>
    <property type="molecule type" value="Genomic_DNA"/>
</dbReference>
<evidence type="ECO:0000256" key="3">
    <source>
        <dbReference type="ARBA" id="ARBA00022553"/>
    </source>
</evidence>